<comment type="caution">
    <text evidence="5">The sequence shown here is derived from an EMBL/GenBank/DDBJ whole genome shotgun (WGS) entry which is preliminary data.</text>
</comment>
<dbReference type="InterPro" id="IPR002048">
    <property type="entry name" value="EF_hand_dom"/>
</dbReference>
<dbReference type="CDD" id="cd00051">
    <property type="entry name" value="EFh"/>
    <property type="match status" value="2"/>
</dbReference>
<evidence type="ECO:0000256" key="3">
    <source>
        <dbReference type="SAM" id="MobiDB-lite"/>
    </source>
</evidence>
<keyword evidence="7" id="KW-1185">Reference proteome</keyword>
<sequence length="532" mass="61071">MGCGSPKLVKPKVPEPKPVEQTPDEYIQEMKLKAAQIENAAEAEQEEECEEEYEEEVESEPMVLLDDKQSESLRPKAIKPLTAQLSDEAKIPRKNVKAPMALAAMHNEQTVVHKPEQPIQKLNPSSFENGSGLKLAQTSNSPSILQEPLKKAANNELIQSIKKQLPLNFKAEFEQIAGKKTQITEAKILDYFIDKRVELSGKLVQMLLEVTADGGMIKPGGFSMLLGTIQYLQNKHQIIKEQNKIRFQKQQQKQAHLTQELELVKTKIAAMKLQFAKISPLSTDFSAKRDKLLKLQELERKLNIQLLELNQKQEQEKQLLEQNHVATLLQKQRDEEQKLEQARFEHERTHAQLLLQQQVEIALQKQKQLEEEERIQNEQKQIELEKQIQQQQEVGKQKLLEEQIQKVKAENETFKKLDKNGDGKLSFEEAAKIAPKIPKTVLKKLFELADQSGDGFLQFEEMNAFIEMIGAEEYKEVDANKDGKISLRECQSYFKGISKKIIQQMFELADKSGDGYLQEDEFEVFKEMLSDN</sequence>
<evidence type="ECO:0000256" key="1">
    <source>
        <dbReference type="ARBA" id="ARBA00022837"/>
    </source>
</evidence>
<dbReference type="EMBL" id="CATOUU010000772">
    <property type="protein sequence ID" value="CAI9947016.1"/>
    <property type="molecule type" value="Genomic_DNA"/>
</dbReference>
<evidence type="ECO:0000313" key="6">
    <source>
        <dbReference type="EMBL" id="CAL6050061.1"/>
    </source>
</evidence>
<accession>A0AA86PY67</accession>
<keyword evidence="1" id="KW-0106">Calcium</keyword>
<dbReference type="InterPro" id="IPR018247">
    <property type="entry name" value="EF_Hand_1_Ca_BS"/>
</dbReference>
<dbReference type="Pfam" id="PF13202">
    <property type="entry name" value="EF-hand_5"/>
    <property type="match status" value="2"/>
</dbReference>
<feature type="compositionally biased region" description="Acidic residues" evidence="3">
    <location>
        <begin position="41"/>
        <end position="59"/>
    </location>
</feature>
<dbReference type="PROSITE" id="PS50222">
    <property type="entry name" value="EF_HAND_2"/>
    <property type="match status" value="2"/>
</dbReference>
<feature type="domain" description="EF-hand" evidence="4">
    <location>
        <begin position="497"/>
        <end position="532"/>
    </location>
</feature>
<name>A0AA86PY67_9EUKA</name>
<feature type="region of interest" description="Disordered" evidence="3">
    <location>
        <begin position="37"/>
        <end position="63"/>
    </location>
</feature>
<proteinExistence type="predicted"/>
<organism evidence="5">
    <name type="scientific">Hexamita inflata</name>
    <dbReference type="NCBI Taxonomy" id="28002"/>
    <lineage>
        <taxon>Eukaryota</taxon>
        <taxon>Metamonada</taxon>
        <taxon>Diplomonadida</taxon>
        <taxon>Hexamitidae</taxon>
        <taxon>Hexamitinae</taxon>
        <taxon>Hexamita</taxon>
    </lineage>
</organism>
<dbReference type="Pfam" id="PF13499">
    <property type="entry name" value="EF-hand_7"/>
    <property type="match status" value="1"/>
</dbReference>
<dbReference type="EMBL" id="CAXDID020000183">
    <property type="protein sequence ID" value="CAL6050061.1"/>
    <property type="molecule type" value="Genomic_DNA"/>
</dbReference>
<dbReference type="SMART" id="SM00054">
    <property type="entry name" value="EFh"/>
    <property type="match status" value="4"/>
</dbReference>
<evidence type="ECO:0000313" key="7">
    <source>
        <dbReference type="Proteomes" id="UP001642409"/>
    </source>
</evidence>
<reference evidence="6 7" key="2">
    <citation type="submission" date="2024-07" db="EMBL/GenBank/DDBJ databases">
        <authorList>
            <person name="Akdeniz Z."/>
        </authorList>
    </citation>
    <scope>NUCLEOTIDE SEQUENCE [LARGE SCALE GENOMIC DNA]</scope>
</reference>
<dbReference type="GO" id="GO:0005509">
    <property type="term" value="F:calcium ion binding"/>
    <property type="evidence" value="ECO:0007669"/>
    <property type="project" value="InterPro"/>
</dbReference>
<gene>
    <name evidence="5" type="ORF">HINF_LOCUS34661</name>
    <name evidence="6" type="ORF">HINF_LOCUS43706</name>
</gene>
<evidence type="ECO:0000259" key="4">
    <source>
        <dbReference type="PROSITE" id="PS50222"/>
    </source>
</evidence>
<dbReference type="InterPro" id="IPR011992">
    <property type="entry name" value="EF-hand-dom_pair"/>
</dbReference>
<feature type="region of interest" description="Disordered" evidence="3">
    <location>
        <begin position="1"/>
        <end position="21"/>
    </location>
</feature>
<dbReference type="AlphaFoldDB" id="A0AA86PY67"/>
<evidence type="ECO:0000256" key="2">
    <source>
        <dbReference type="SAM" id="Coils"/>
    </source>
</evidence>
<keyword evidence="2" id="KW-0175">Coiled coil</keyword>
<evidence type="ECO:0000313" key="5">
    <source>
        <dbReference type="EMBL" id="CAI9947016.1"/>
    </source>
</evidence>
<dbReference type="PROSITE" id="PS00018">
    <property type="entry name" value="EF_HAND_1"/>
    <property type="match status" value="2"/>
</dbReference>
<reference evidence="5" key="1">
    <citation type="submission" date="2023-06" db="EMBL/GenBank/DDBJ databases">
        <authorList>
            <person name="Kurt Z."/>
        </authorList>
    </citation>
    <scope>NUCLEOTIDE SEQUENCE</scope>
</reference>
<feature type="domain" description="EF-hand" evidence="4">
    <location>
        <begin position="437"/>
        <end position="472"/>
    </location>
</feature>
<dbReference type="Proteomes" id="UP001642409">
    <property type="component" value="Unassembled WGS sequence"/>
</dbReference>
<feature type="coiled-coil region" evidence="2">
    <location>
        <begin position="292"/>
        <end position="420"/>
    </location>
</feature>
<dbReference type="SUPFAM" id="SSF47473">
    <property type="entry name" value="EF-hand"/>
    <property type="match status" value="1"/>
</dbReference>
<protein>
    <submittedName>
        <fullName evidence="5">EF-hand domain pair-containing protein</fullName>
    </submittedName>
    <submittedName>
        <fullName evidence="6">EF-hand_domain pair-containing protein</fullName>
    </submittedName>
</protein>
<dbReference type="Gene3D" id="1.10.238.10">
    <property type="entry name" value="EF-hand"/>
    <property type="match status" value="2"/>
</dbReference>